<accession>A0AAD7H214</accession>
<feature type="compositionally biased region" description="Basic and acidic residues" evidence="1">
    <location>
        <begin position="208"/>
        <end position="217"/>
    </location>
</feature>
<comment type="caution">
    <text evidence="3">The sequence shown here is derived from an EMBL/GenBank/DDBJ whole genome shotgun (WGS) entry which is preliminary data.</text>
</comment>
<keyword evidence="2" id="KW-0472">Membrane</keyword>
<keyword evidence="2" id="KW-0812">Transmembrane</keyword>
<feature type="compositionally biased region" description="Basic and acidic residues" evidence="1">
    <location>
        <begin position="125"/>
        <end position="136"/>
    </location>
</feature>
<feature type="compositionally biased region" description="Basic and acidic residues" evidence="1">
    <location>
        <begin position="21"/>
        <end position="30"/>
    </location>
</feature>
<sequence length="458" mass="50804">MTPTPLQRRLYSFANEVHRRPHPFDDDVLRRHLPSTPSSPQDHGLRRTRIKTQDVVNIQDSQAFKLQAARLKASTRQDFKSFKTQDAVKTLKPSRHLKTSSPRRLCARPTRFKTASSSNFSRPRRSADNVDLKPEQDLGGIPYKSKTGLGFKILNRHKTRPQVQTTQHHLARQLKTSVGAAQAPRFTSRTQARDLNIKKRKTPQGLKPRGDPAKDRPAGGTSLKNLKSLKTSRCARCAKPLGGPSLGGSRPRGDPAQEPQEPQDSWERVRVSTPSSCSLAAGPRLSARAFGFIQHLRVSTKRTLNNGLLSFFYFFVFLLFSVACSRSRHKSQDTRDSLQDLKTVGYSWLDSSRPRGDPASRLETSSAPQDRWGNLRWAFKDLGGIPLKTDVLGDPASRPSRPQETKTVGGSFAGRLKTSEGSCSRVSRAARFLGKGASLDSILVLPCGGVCARQLNAR</sequence>
<feature type="region of interest" description="Disordered" evidence="1">
    <location>
        <begin position="110"/>
        <end position="143"/>
    </location>
</feature>
<gene>
    <name evidence="3" type="ORF">B0H17DRAFT_1174038</name>
</gene>
<evidence type="ECO:0000313" key="4">
    <source>
        <dbReference type="Proteomes" id="UP001221757"/>
    </source>
</evidence>
<evidence type="ECO:0000256" key="1">
    <source>
        <dbReference type="SAM" id="MobiDB-lite"/>
    </source>
</evidence>
<feature type="compositionally biased region" description="Polar residues" evidence="1">
    <location>
        <begin position="222"/>
        <end position="231"/>
    </location>
</feature>
<protein>
    <submittedName>
        <fullName evidence="3">Uncharacterized protein</fullName>
    </submittedName>
</protein>
<keyword evidence="4" id="KW-1185">Reference proteome</keyword>
<dbReference type="AlphaFoldDB" id="A0AAD7H214"/>
<evidence type="ECO:0000313" key="3">
    <source>
        <dbReference type="EMBL" id="KAJ7710024.1"/>
    </source>
</evidence>
<proteinExistence type="predicted"/>
<feature type="region of interest" description="Disordered" evidence="1">
    <location>
        <begin position="159"/>
        <end position="272"/>
    </location>
</feature>
<feature type="region of interest" description="Disordered" evidence="1">
    <location>
        <begin position="21"/>
        <end position="47"/>
    </location>
</feature>
<keyword evidence="2" id="KW-1133">Transmembrane helix</keyword>
<dbReference type="EMBL" id="JARKIE010000002">
    <property type="protein sequence ID" value="KAJ7710024.1"/>
    <property type="molecule type" value="Genomic_DNA"/>
</dbReference>
<feature type="compositionally biased region" description="Low complexity" evidence="1">
    <location>
        <begin position="240"/>
        <end position="249"/>
    </location>
</feature>
<dbReference type="Proteomes" id="UP001221757">
    <property type="component" value="Unassembled WGS sequence"/>
</dbReference>
<reference evidence="3" key="1">
    <citation type="submission" date="2023-03" db="EMBL/GenBank/DDBJ databases">
        <title>Massive genome expansion in bonnet fungi (Mycena s.s.) driven by repeated elements and novel gene families across ecological guilds.</title>
        <authorList>
            <consortium name="Lawrence Berkeley National Laboratory"/>
            <person name="Harder C.B."/>
            <person name="Miyauchi S."/>
            <person name="Viragh M."/>
            <person name="Kuo A."/>
            <person name="Thoen E."/>
            <person name="Andreopoulos B."/>
            <person name="Lu D."/>
            <person name="Skrede I."/>
            <person name="Drula E."/>
            <person name="Henrissat B."/>
            <person name="Morin E."/>
            <person name="Kohler A."/>
            <person name="Barry K."/>
            <person name="LaButti K."/>
            <person name="Morin E."/>
            <person name="Salamov A."/>
            <person name="Lipzen A."/>
            <person name="Mereny Z."/>
            <person name="Hegedus B."/>
            <person name="Baldrian P."/>
            <person name="Stursova M."/>
            <person name="Weitz H."/>
            <person name="Taylor A."/>
            <person name="Grigoriev I.V."/>
            <person name="Nagy L.G."/>
            <person name="Martin F."/>
            <person name="Kauserud H."/>
        </authorList>
    </citation>
    <scope>NUCLEOTIDE SEQUENCE</scope>
    <source>
        <strain evidence="3">CBHHK067</strain>
    </source>
</reference>
<name>A0AAD7H214_MYCRO</name>
<feature type="region of interest" description="Disordered" evidence="1">
    <location>
        <begin position="391"/>
        <end position="412"/>
    </location>
</feature>
<evidence type="ECO:0000256" key="2">
    <source>
        <dbReference type="SAM" id="Phobius"/>
    </source>
</evidence>
<organism evidence="3 4">
    <name type="scientific">Mycena rosella</name>
    <name type="common">Pink bonnet</name>
    <name type="synonym">Agaricus rosellus</name>
    <dbReference type="NCBI Taxonomy" id="1033263"/>
    <lineage>
        <taxon>Eukaryota</taxon>
        <taxon>Fungi</taxon>
        <taxon>Dikarya</taxon>
        <taxon>Basidiomycota</taxon>
        <taxon>Agaricomycotina</taxon>
        <taxon>Agaricomycetes</taxon>
        <taxon>Agaricomycetidae</taxon>
        <taxon>Agaricales</taxon>
        <taxon>Marasmiineae</taxon>
        <taxon>Mycenaceae</taxon>
        <taxon>Mycena</taxon>
    </lineage>
</organism>
<feature type="transmembrane region" description="Helical" evidence="2">
    <location>
        <begin position="307"/>
        <end position="325"/>
    </location>
</feature>